<keyword evidence="3" id="KW-0547">Nucleotide-binding</keyword>
<accession>A0A9Y4MRG1</accession>
<dbReference type="RefSeq" id="XP_008277211.1">
    <property type="nucleotide sequence ID" value="XM_008278989.1"/>
</dbReference>
<dbReference type="SMART" id="SM00368">
    <property type="entry name" value="LRR_RI"/>
    <property type="match status" value="12"/>
</dbReference>
<dbReference type="PROSITE" id="PS50837">
    <property type="entry name" value="NACHT"/>
    <property type="match status" value="1"/>
</dbReference>
<gene>
    <name evidence="7 8" type="primary">LOC103355266</name>
</gene>
<evidence type="ECO:0000313" key="8">
    <source>
        <dbReference type="RefSeq" id="XP_008277212.1"/>
    </source>
</evidence>
<dbReference type="GeneID" id="103355266"/>
<dbReference type="PANTHER" id="PTHR24106">
    <property type="entry name" value="NACHT, LRR AND CARD DOMAINS-CONTAINING"/>
    <property type="match status" value="1"/>
</dbReference>
<proteinExistence type="predicted"/>
<evidence type="ECO:0000259" key="5">
    <source>
        <dbReference type="PROSITE" id="PS50837"/>
    </source>
</evidence>
<dbReference type="SUPFAM" id="SSF52047">
    <property type="entry name" value="RNI-like"/>
    <property type="match status" value="2"/>
</dbReference>
<feature type="domain" description="NACHT" evidence="5">
    <location>
        <begin position="81"/>
        <end position="210"/>
    </location>
</feature>
<dbReference type="Proteomes" id="UP000694891">
    <property type="component" value="Unplaced"/>
</dbReference>
<organism evidence="6 7">
    <name type="scientific">Stegastes partitus</name>
    <name type="common">bicolor damselfish</name>
    <dbReference type="NCBI Taxonomy" id="144197"/>
    <lineage>
        <taxon>Eukaryota</taxon>
        <taxon>Metazoa</taxon>
        <taxon>Chordata</taxon>
        <taxon>Craniata</taxon>
        <taxon>Vertebrata</taxon>
        <taxon>Euteleostomi</taxon>
        <taxon>Actinopterygii</taxon>
        <taxon>Neopterygii</taxon>
        <taxon>Teleostei</taxon>
        <taxon>Neoteleostei</taxon>
        <taxon>Acanthomorphata</taxon>
        <taxon>Ovalentaria</taxon>
        <taxon>Pomacentridae</taxon>
        <taxon>Stegastes</taxon>
    </lineage>
</organism>
<dbReference type="AlphaFoldDB" id="A0A9Y4MRG1"/>
<keyword evidence="2" id="KW-0677">Repeat</keyword>
<evidence type="ECO:0000256" key="1">
    <source>
        <dbReference type="ARBA" id="ARBA00022614"/>
    </source>
</evidence>
<evidence type="ECO:0000313" key="7">
    <source>
        <dbReference type="RefSeq" id="XP_008277211.1"/>
    </source>
</evidence>
<keyword evidence="6" id="KW-1185">Reference proteome</keyword>
<keyword evidence="4" id="KW-0067">ATP-binding</keyword>
<dbReference type="InterPro" id="IPR027417">
    <property type="entry name" value="P-loop_NTPase"/>
</dbReference>
<dbReference type="InterPro" id="IPR032675">
    <property type="entry name" value="LRR_dom_sf"/>
</dbReference>
<dbReference type="Gene3D" id="3.80.10.10">
    <property type="entry name" value="Ribonuclease Inhibitor"/>
    <property type="match status" value="3"/>
</dbReference>
<dbReference type="GO" id="GO:0005524">
    <property type="term" value="F:ATP binding"/>
    <property type="evidence" value="ECO:0007669"/>
    <property type="project" value="UniProtKB-KW"/>
</dbReference>
<evidence type="ECO:0000313" key="6">
    <source>
        <dbReference type="Proteomes" id="UP000694891"/>
    </source>
</evidence>
<dbReference type="Pfam" id="PF13516">
    <property type="entry name" value="LRR_6"/>
    <property type="match status" value="8"/>
</dbReference>
<dbReference type="InterPro" id="IPR007111">
    <property type="entry name" value="NACHT_NTPase"/>
</dbReference>
<evidence type="ECO:0000256" key="3">
    <source>
        <dbReference type="ARBA" id="ARBA00022741"/>
    </source>
</evidence>
<dbReference type="InterPro" id="IPR051261">
    <property type="entry name" value="NLR"/>
</dbReference>
<keyword evidence="1" id="KW-0433">Leucine-rich repeat</keyword>
<dbReference type="Gene3D" id="3.40.50.300">
    <property type="entry name" value="P-loop containing nucleotide triphosphate hydrolases"/>
    <property type="match status" value="1"/>
</dbReference>
<dbReference type="SMART" id="SM00367">
    <property type="entry name" value="LRR_CC"/>
    <property type="match status" value="6"/>
</dbReference>
<sequence length="957" mass="107216">MDLQTCLKTSLRSKYQKLKEAEKSLLPLRICYQNNDSTSPTWSSHQFRHVDFSSLAAHFLSVCVPLTDVLSSDRRLFISNRAILTLGVDGIGKTTMVQRFALDWAEDRGHGDIHFLFVLNFWELNLLKHKLSLIELLQTFYPDLKGLNASSLKRDGVWFVFDGLDEFNLTLDFSRPAARDVSEASTVDHLITSLIKGSLLPGAHVWITSRYSAVRRIPRNYFFKETEVLGFSDAQKERHIRTLIDNEDVACKAIDRMKLSSSLTFLCQIPPICTVMANVLNNPLEAKNRFKLKPLTLTQIYTLASSVVEASNSGVLGKLKKLALLRMGEGSVIYEEDLLKTGITVEEASAFSKECPLLLREDSGLHGTTVFRFGHVSAQEFLAASAKLDELQVLGTASLSESCRRLVDEVREDVNGKWDVFLQFIFGLIKERSLLGPNDELFVYTKSMFLQNILFDEVDPLLNCLREYDPQALRTEAEYYLKYDRALIHGFLPIQWHVLIQRLTHLDGLEEHFKMPVTERCDDNLLRQIPTVLKSSKAMLRFSNLTDKSCEALAAVLSTRESNLTELDLGYNSISDYGAALLVEGLADRNCRLKSLRLQCCRVTSLSCKDLADALFVTKTLQELDLSRNEIGDEGMFQLSEGLKVAQLETLKLSQCNIEKQGCWDLAAALQENPKHLRVLDLSSNMVGDDGANELFEKFDISRLKKLEMYHCGLTALSCGLIGEALKSETSALVELNVSNNSLKDAGFRVMCEGMYAWCSLEKLNVSRCGITDKGCIYLAKVLCTVSQLYQGWVRKRNWQAVELKELDISMNRLGDRGVKEVSPGLENPYSHLTTLNLSRCGLTDDCCAELASGLASMESVVSDLDLSGNDLQDKGMKKLCAGLKNPQCKVEKLSLRSCGLTSKSVQFLTSALKSNPSHLEELHLMGNKLEDTDISVLMDLKTCQKYSLCVLDVSVD</sequence>
<dbReference type="InterPro" id="IPR001611">
    <property type="entry name" value="Leu-rich_rpt"/>
</dbReference>
<evidence type="ECO:0000256" key="2">
    <source>
        <dbReference type="ARBA" id="ARBA00022737"/>
    </source>
</evidence>
<protein>
    <submittedName>
        <fullName evidence="7 8">NACHT, LRR and PYD domains-containing protein 12-like</fullName>
    </submittedName>
</protein>
<dbReference type="InterPro" id="IPR006553">
    <property type="entry name" value="Leu-rich_rpt_Cys-con_subtyp"/>
</dbReference>
<name>A0A9Y4MRG1_9TELE</name>
<dbReference type="RefSeq" id="XP_008277212.1">
    <property type="nucleotide sequence ID" value="XM_008278990.1"/>
</dbReference>
<reference evidence="7 8" key="1">
    <citation type="submission" date="2025-04" db="UniProtKB">
        <authorList>
            <consortium name="RefSeq"/>
        </authorList>
    </citation>
    <scope>IDENTIFICATION</scope>
</reference>
<dbReference type="Pfam" id="PF05729">
    <property type="entry name" value="NACHT"/>
    <property type="match status" value="1"/>
</dbReference>
<evidence type="ECO:0000256" key="4">
    <source>
        <dbReference type="ARBA" id="ARBA00022840"/>
    </source>
</evidence>